<evidence type="ECO:0000313" key="3">
    <source>
        <dbReference type="EMBL" id="CAE7025051.1"/>
    </source>
</evidence>
<keyword evidence="2" id="KW-0472">Membrane</keyword>
<dbReference type="AlphaFoldDB" id="A0A812I6G1"/>
<dbReference type="Proteomes" id="UP000604046">
    <property type="component" value="Unassembled WGS sequence"/>
</dbReference>
<accession>A0A812I6G1</accession>
<reference evidence="3" key="1">
    <citation type="submission" date="2021-02" db="EMBL/GenBank/DDBJ databases">
        <authorList>
            <person name="Dougan E. K."/>
            <person name="Rhodes N."/>
            <person name="Thang M."/>
            <person name="Chan C."/>
        </authorList>
    </citation>
    <scope>NUCLEOTIDE SEQUENCE</scope>
</reference>
<name>A0A812I6G1_9DINO</name>
<proteinExistence type="predicted"/>
<feature type="region of interest" description="Disordered" evidence="1">
    <location>
        <begin position="1"/>
        <end position="20"/>
    </location>
</feature>
<comment type="caution">
    <text evidence="3">The sequence shown here is derived from an EMBL/GenBank/DDBJ whole genome shotgun (WGS) entry which is preliminary data.</text>
</comment>
<feature type="transmembrane region" description="Helical" evidence="2">
    <location>
        <begin position="25"/>
        <end position="44"/>
    </location>
</feature>
<keyword evidence="2" id="KW-1133">Transmembrane helix</keyword>
<sequence length="492" mass="53103">MADEAPSPPEPGNEVRPQRRCGRRAVLSTGTAVAVCIFFVAGALRVRHTAGAPVPAPPAPSRTLTVPGSDLATSNLWESSAELQGQSLYRPLPSSCFQQVRCSFLREANKYEHRSSSELSDTLAIQFGVGPRFLRRTLGFLLGNASQKHAEERRSFLYREFLRRGCGPELIPECRYNRSLLSPAVESALSRLLREAPVGKGDSQALRTWEKELLPMVGTHVQIGSERGAELNLLASSQVVTDNAGTCFSADLCALLAPLLKWLPKTLSCNTGVCHNSQTRISDEHLLCAFRGGDPQATFECDPQSWTNTSRTNFLLSGDPTQPASTYRYRWEEVSVILDRMGLPEAAQALDLLSSFRACHGEGRLWKADSTGVYKCECNLQCGNGQLQKDSCTCECPGDAWHGWAGATCATTYGKCIKGKGTGGVDPFHAVGHACDSGNECSTSTASTTCKATEVCCLTGFNALCCKFGSTCDCGPWTCACVDGDDISQMLV</sequence>
<organism evidence="3 4">
    <name type="scientific">Symbiodinium natans</name>
    <dbReference type="NCBI Taxonomy" id="878477"/>
    <lineage>
        <taxon>Eukaryota</taxon>
        <taxon>Sar</taxon>
        <taxon>Alveolata</taxon>
        <taxon>Dinophyceae</taxon>
        <taxon>Suessiales</taxon>
        <taxon>Symbiodiniaceae</taxon>
        <taxon>Symbiodinium</taxon>
    </lineage>
</organism>
<evidence type="ECO:0000256" key="1">
    <source>
        <dbReference type="SAM" id="MobiDB-lite"/>
    </source>
</evidence>
<protein>
    <submittedName>
        <fullName evidence="3">Uncharacterized protein</fullName>
    </submittedName>
</protein>
<keyword evidence="2" id="KW-0812">Transmembrane</keyword>
<evidence type="ECO:0000256" key="2">
    <source>
        <dbReference type="SAM" id="Phobius"/>
    </source>
</evidence>
<gene>
    <name evidence="3" type="ORF">SNAT2548_LOCUS3157</name>
</gene>
<dbReference type="EMBL" id="CAJNDS010000191">
    <property type="protein sequence ID" value="CAE7025051.1"/>
    <property type="molecule type" value="Genomic_DNA"/>
</dbReference>
<feature type="compositionally biased region" description="Pro residues" evidence="1">
    <location>
        <begin position="1"/>
        <end position="11"/>
    </location>
</feature>
<evidence type="ECO:0000313" key="4">
    <source>
        <dbReference type="Proteomes" id="UP000604046"/>
    </source>
</evidence>
<keyword evidence="4" id="KW-1185">Reference proteome</keyword>